<sequence length="258" mass="30740">MLETFDTALRIRLIAQISMRIRDHLAVMVTNRQIFVQRHHDLSVRQGAFDDRERFHTDVDIVMEMHDVGPQVQQHVRQRVRQARILIGEFEPVEFTDRIQIIANAEGLADRNFRSGAATIAAHEPGDATFPGGKAAMKLKRRNFRPALRYFGMAVGDDEYPQCGIRLQRLTGFDGNGRWKRRLGFGDQFLDSRNDNRLRLRYHQHRLRLRYHQHRLRLRYHQHRLRLRRDGGYCGFRCHDSRFRSWHVQGLNRNRRRN</sequence>
<evidence type="ECO:0000313" key="1">
    <source>
        <dbReference type="EMBL" id="OIQ65762.1"/>
    </source>
</evidence>
<dbReference type="EMBL" id="MLJW01007081">
    <property type="protein sequence ID" value="OIQ65762.1"/>
    <property type="molecule type" value="Genomic_DNA"/>
</dbReference>
<organism evidence="1">
    <name type="scientific">mine drainage metagenome</name>
    <dbReference type="NCBI Taxonomy" id="410659"/>
    <lineage>
        <taxon>unclassified sequences</taxon>
        <taxon>metagenomes</taxon>
        <taxon>ecological metagenomes</taxon>
    </lineage>
</organism>
<comment type="caution">
    <text evidence="1">The sequence shown here is derived from an EMBL/GenBank/DDBJ whole genome shotgun (WGS) entry which is preliminary data.</text>
</comment>
<accession>A0A1J5P3T1</accession>
<reference evidence="1" key="1">
    <citation type="submission" date="2016-10" db="EMBL/GenBank/DDBJ databases">
        <title>Sequence of Gallionella enrichment culture.</title>
        <authorList>
            <person name="Poehlein A."/>
            <person name="Muehling M."/>
            <person name="Daniel R."/>
        </authorList>
    </citation>
    <scope>NUCLEOTIDE SEQUENCE</scope>
</reference>
<proteinExistence type="predicted"/>
<protein>
    <submittedName>
        <fullName evidence="1">Uncharacterized protein</fullName>
    </submittedName>
</protein>
<gene>
    <name evidence="1" type="ORF">GALL_526770</name>
</gene>
<dbReference type="AlphaFoldDB" id="A0A1J5P3T1"/>
<name>A0A1J5P3T1_9ZZZZ</name>